<protein>
    <recommendedName>
        <fullName evidence="1">Knr4/Smi1-like domain-containing protein</fullName>
    </recommendedName>
</protein>
<evidence type="ECO:0000313" key="2">
    <source>
        <dbReference type="EMBL" id="GAA1535677.1"/>
    </source>
</evidence>
<organism evidence="2 3">
    <name type="scientific">Dactylosporangium maewongense</name>
    <dbReference type="NCBI Taxonomy" id="634393"/>
    <lineage>
        <taxon>Bacteria</taxon>
        <taxon>Bacillati</taxon>
        <taxon>Actinomycetota</taxon>
        <taxon>Actinomycetes</taxon>
        <taxon>Micromonosporales</taxon>
        <taxon>Micromonosporaceae</taxon>
        <taxon>Dactylosporangium</taxon>
    </lineage>
</organism>
<accession>A0ABP4M1D8</accession>
<gene>
    <name evidence="2" type="ORF">GCM10009827_062510</name>
</gene>
<dbReference type="EMBL" id="BAAAQD010000013">
    <property type="protein sequence ID" value="GAA1535677.1"/>
    <property type="molecule type" value="Genomic_DNA"/>
</dbReference>
<name>A0ABP4M1D8_9ACTN</name>
<proteinExistence type="predicted"/>
<comment type="caution">
    <text evidence="2">The sequence shown here is derived from an EMBL/GenBank/DDBJ whole genome shotgun (WGS) entry which is preliminary data.</text>
</comment>
<evidence type="ECO:0000313" key="3">
    <source>
        <dbReference type="Proteomes" id="UP001501470"/>
    </source>
</evidence>
<sequence length="223" mass="23517">MQCSPIEFGAYGPSICHTWRSAARGQESLAATLRGMSSREELAFEAVVRRIAAGGYIDGMSAGKPAPLRPASPAVVAEAEELAGRPLPSLLRRLYLEVGNGGFGPGYGLLGLRDGHRAGSIDALSGLKGGVLILCDWGCGISSELDLADGQVWGCDPNPAPDGVSSTFPQHMTVVDWFLKWAEGTLYQPWLVQDPVTGVWRGATDAECAEMLEEAFGPGGPED</sequence>
<dbReference type="SUPFAM" id="SSF160631">
    <property type="entry name" value="SMI1/KNR4-like"/>
    <property type="match status" value="1"/>
</dbReference>
<evidence type="ECO:0000259" key="1">
    <source>
        <dbReference type="SMART" id="SM00860"/>
    </source>
</evidence>
<reference evidence="3" key="1">
    <citation type="journal article" date="2019" name="Int. J. Syst. Evol. Microbiol.">
        <title>The Global Catalogue of Microorganisms (GCM) 10K type strain sequencing project: providing services to taxonomists for standard genome sequencing and annotation.</title>
        <authorList>
            <consortium name="The Broad Institute Genomics Platform"/>
            <consortium name="The Broad Institute Genome Sequencing Center for Infectious Disease"/>
            <person name="Wu L."/>
            <person name="Ma J."/>
        </authorList>
    </citation>
    <scope>NUCLEOTIDE SEQUENCE [LARGE SCALE GENOMIC DNA]</scope>
    <source>
        <strain evidence="3">JCM 15933</strain>
    </source>
</reference>
<feature type="domain" description="Knr4/Smi1-like" evidence="1">
    <location>
        <begin position="70"/>
        <end position="180"/>
    </location>
</feature>
<dbReference type="InterPro" id="IPR018958">
    <property type="entry name" value="Knr4/Smi1-like_dom"/>
</dbReference>
<dbReference type="SMART" id="SM00860">
    <property type="entry name" value="SMI1_KNR4"/>
    <property type="match status" value="1"/>
</dbReference>
<dbReference type="Proteomes" id="UP001501470">
    <property type="component" value="Unassembled WGS sequence"/>
</dbReference>
<keyword evidence="3" id="KW-1185">Reference proteome</keyword>
<dbReference type="InterPro" id="IPR037883">
    <property type="entry name" value="Knr4/Smi1-like_sf"/>
</dbReference>